<evidence type="ECO:0000313" key="4">
    <source>
        <dbReference type="Proteomes" id="UP001500804"/>
    </source>
</evidence>
<reference evidence="4" key="1">
    <citation type="journal article" date="2019" name="Int. J. Syst. Evol. Microbiol.">
        <title>The Global Catalogue of Microorganisms (GCM) 10K type strain sequencing project: providing services to taxonomists for standard genome sequencing and annotation.</title>
        <authorList>
            <consortium name="The Broad Institute Genomics Platform"/>
            <consortium name="The Broad Institute Genome Sequencing Center for Infectious Disease"/>
            <person name="Wu L."/>
            <person name="Ma J."/>
        </authorList>
    </citation>
    <scope>NUCLEOTIDE SEQUENCE [LARGE SCALE GENOMIC DNA]</scope>
    <source>
        <strain evidence="4">JCM 18302</strain>
    </source>
</reference>
<dbReference type="SUPFAM" id="SSF51735">
    <property type="entry name" value="NAD(P)-binding Rossmann-fold domains"/>
    <property type="match status" value="1"/>
</dbReference>
<proteinExistence type="inferred from homology"/>
<dbReference type="InterPro" id="IPR002347">
    <property type="entry name" value="SDR_fam"/>
</dbReference>
<evidence type="ECO:0000256" key="2">
    <source>
        <dbReference type="ARBA" id="ARBA00023002"/>
    </source>
</evidence>
<name>A0ABP9N821_9PSEU</name>
<gene>
    <name evidence="3" type="ORF">GCM10023320_02630</name>
</gene>
<dbReference type="PANTHER" id="PTHR43477:SF1">
    <property type="entry name" value="DIHYDROANTICAPSIN 7-DEHYDROGENASE"/>
    <property type="match status" value="1"/>
</dbReference>
<evidence type="ECO:0000256" key="1">
    <source>
        <dbReference type="ARBA" id="ARBA00006484"/>
    </source>
</evidence>
<dbReference type="Gene3D" id="3.40.50.720">
    <property type="entry name" value="NAD(P)-binding Rossmann-like Domain"/>
    <property type="match status" value="1"/>
</dbReference>
<dbReference type="InterPro" id="IPR051122">
    <property type="entry name" value="SDR_DHRS6-like"/>
</dbReference>
<dbReference type="Proteomes" id="UP001500804">
    <property type="component" value="Unassembled WGS sequence"/>
</dbReference>
<organism evidence="3 4">
    <name type="scientific">Pseudonocardia adelaidensis</name>
    <dbReference type="NCBI Taxonomy" id="648754"/>
    <lineage>
        <taxon>Bacteria</taxon>
        <taxon>Bacillati</taxon>
        <taxon>Actinomycetota</taxon>
        <taxon>Actinomycetes</taxon>
        <taxon>Pseudonocardiales</taxon>
        <taxon>Pseudonocardiaceae</taxon>
        <taxon>Pseudonocardia</taxon>
    </lineage>
</organism>
<comment type="caution">
    <text evidence="3">The sequence shown here is derived from an EMBL/GenBank/DDBJ whole genome shotgun (WGS) entry which is preliminary data.</text>
</comment>
<sequence length="121" mass="12183">MARCPGGPVPSTTAKAALTALGKALAEEFGPQGVRVNTVSPGPVRTALWEHPVSYGGQLAARLGVPHDQLLAALPAQAGMLTGRLIEAGEVADLIVQLCSPRAGSITGADHLIDGGLVKSA</sequence>
<protein>
    <recommendedName>
        <fullName evidence="5">Enoyl-ACP reductase-like protein</fullName>
    </recommendedName>
</protein>
<keyword evidence="2" id="KW-0560">Oxidoreductase</keyword>
<accession>A0ABP9N821</accession>
<evidence type="ECO:0000313" key="3">
    <source>
        <dbReference type="EMBL" id="GAA5110652.1"/>
    </source>
</evidence>
<dbReference type="EMBL" id="BAABJO010000001">
    <property type="protein sequence ID" value="GAA5110652.1"/>
    <property type="molecule type" value="Genomic_DNA"/>
</dbReference>
<comment type="similarity">
    <text evidence="1">Belongs to the short-chain dehydrogenases/reductases (SDR) family.</text>
</comment>
<keyword evidence="4" id="KW-1185">Reference proteome</keyword>
<dbReference type="RefSeq" id="WP_345602636.1">
    <property type="nucleotide sequence ID" value="NZ_BAABJO010000001.1"/>
</dbReference>
<dbReference type="PRINTS" id="PR00081">
    <property type="entry name" value="GDHRDH"/>
</dbReference>
<dbReference type="Pfam" id="PF13561">
    <property type="entry name" value="adh_short_C2"/>
    <property type="match status" value="1"/>
</dbReference>
<dbReference type="InterPro" id="IPR036291">
    <property type="entry name" value="NAD(P)-bd_dom_sf"/>
</dbReference>
<evidence type="ECO:0008006" key="5">
    <source>
        <dbReference type="Google" id="ProtNLM"/>
    </source>
</evidence>
<dbReference type="PANTHER" id="PTHR43477">
    <property type="entry name" value="DIHYDROANTICAPSIN 7-DEHYDROGENASE"/>
    <property type="match status" value="1"/>
</dbReference>